<evidence type="ECO:0000313" key="3">
    <source>
        <dbReference type="Proteomes" id="UP000759131"/>
    </source>
</evidence>
<dbReference type="EMBL" id="CAJPIZ010006430">
    <property type="protein sequence ID" value="CAG2109515.1"/>
    <property type="molecule type" value="Genomic_DNA"/>
</dbReference>
<dbReference type="Proteomes" id="UP000759131">
    <property type="component" value="Unassembled WGS sequence"/>
</dbReference>
<protein>
    <recommendedName>
        <fullName evidence="1">Nose resistant-to-fluoxetine protein N-terminal domain-containing protein</fullName>
    </recommendedName>
</protein>
<evidence type="ECO:0000313" key="2">
    <source>
        <dbReference type="EMBL" id="CAD7629085.1"/>
    </source>
</evidence>
<gene>
    <name evidence="2" type="ORF">OSB1V03_LOCUS9502</name>
</gene>
<name>A0A7R9KTM6_9ACAR</name>
<evidence type="ECO:0000259" key="1">
    <source>
        <dbReference type="Pfam" id="PF20146"/>
    </source>
</evidence>
<dbReference type="OrthoDB" id="6511630at2759"/>
<accession>A0A7R9KTM6</accession>
<dbReference type="EMBL" id="OC861005">
    <property type="protein sequence ID" value="CAD7629085.1"/>
    <property type="molecule type" value="Genomic_DNA"/>
</dbReference>
<keyword evidence="3" id="KW-1185">Reference proteome</keyword>
<reference evidence="2" key="1">
    <citation type="submission" date="2020-11" db="EMBL/GenBank/DDBJ databases">
        <authorList>
            <person name="Tran Van P."/>
        </authorList>
    </citation>
    <scope>NUCLEOTIDE SEQUENCE</scope>
</reference>
<feature type="domain" description="Nose resistant-to-fluoxetine protein N-terminal" evidence="1">
    <location>
        <begin position="2"/>
        <end position="46"/>
    </location>
</feature>
<sequence length="136" mass="14734">MVFDSMGGIPSGLSDGVITSFGDYDQCLAVKSGPQMNTKTIYGKYCLGLSDGVITSFGDYDQCLAVKSAVFNPIIRIPIEVGSNCDTIIDKIEWNLFNIAILRPIAYRGSDAIVCLYMAFRGNSLYSDGGHRSGRL</sequence>
<organism evidence="2">
    <name type="scientific">Medioppia subpectinata</name>
    <dbReference type="NCBI Taxonomy" id="1979941"/>
    <lineage>
        <taxon>Eukaryota</taxon>
        <taxon>Metazoa</taxon>
        <taxon>Ecdysozoa</taxon>
        <taxon>Arthropoda</taxon>
        <taxon>Chelicerata</taxon>
        <taxon>Arachnida</taxon>
        <taxon>Acari</taxon>
        <taxon>Acariformes</taxon>
        <taxon>Sarcoptiformes</taxon>
        <taxon>Oribatida</taxon>
        <taxon>Brachypylina</taxon>
        <taxon>Oppioidea</taxon>
        <taxon>Oppiidae</taxon>
        <taxon>Medioppia</taxon>
    </lineage>
</organism>
<proteinExistence type="predicted"/>
<dbReference type="Pfam" id="PF20146">
    <property type="entry name" value="NRF"/>
    <property type="match status" value="1"/>
</dbReference>
<dbReference type="AlphaFoldDB" id="A0A7R9KTM6"/>
<dbReference type="InterPro" id="IPR006621">
    <property type="entry name" value="Nose-resist-to-fluoxetine_N"/>
</dbReference>